<dbReference type="AlphaFoldDB" id="A0A5B7IQQ0"/>
<feature type="region of interest" description="Disordered" evidence="1">
    <location>
        <begin position="40"/>
        <end position="67"/>
    </location>
</feature>
<reference evidence="2 3" key="1">
    <citation type="submission" date="2019-05" db="EMBL/GenBank/DDBJ databases">
        <title>Another draft genome of Portunus trituberculatus and its Hox gene families provides insights of decapod evolution.</title>
        <authorList>
            <person name="Jeong J.-H."/>
            <person name="Song I."/>
            <person name="Kim S."/>
            <person name="Choi T."/>
            <person name="Kim D."/>
            <person name="Ryu S."/>
            <person name="Kim W."/>
        </authorList>
    </citation>
    <scope>NUCLEOTIDE SEQUENCE [LARGE SCALE GENOMIC DNA]</scope>
    <source>
        <tissue evidence="2">Muscle</tissue>
    </source>
</reference>
<evidence type="ECO:0000313" key="2">
    <source>
        <dbReference type="EMBL" id="MPC84835.1"/>
    </source>
</evidence>
<evidence type="ECO:0000313" key="3">
    <source>
        <dbReference type="Proteomes" id="UP000324222"/>
    </source>
</evidence>
<proteinExistence type="predicted"/>
<sequence length="67" mass="7473">MRSTKFEVYWDGSEQLWSSTRCAGNISSNVQLTHHLASVTISRRKRRRRGGGGGKGVEGYTGAFEVR</sequence>
<name>A0A5B7IQQ0_PORTR</name>
<dbReference type="EMBL" id="VSRR010066555">
    <property type="protein sequence ID" value="MPC84835.1"/>
    <property type="molecule type" value="Genomic_DNA"/>
</dbReference>
<keyword evidence="3" id="KW-1185">Reference proteome</keyword>
<accession>A0A5B7IQQ0</accession>
<protein>
    <submittedName>
        <fullName evidence="2">Uncharacterized protein</fullName>
    </submittedName>
</protein>
<comment type="caution">
    <text evidence="2">The sequence shown here is derived from an EMBL/GenBank/DDBJ whole genome shotgun (WGS) entry which is preliminary data.</text>
</comment>
<gene>
    <name evidence="2" type="ORF">E2C01_079585</name>
</gene>
<evidence type="ECO:0000256" key="1">
    <source>
        <dbReference type="SAM" id="MobiDB-lite"/>
    </source>
</evidence>
<dbReference type="Proteomes" id="UP000324222">
    <property type="component" value="Unassembled WGS sequence"/>
</dbReference>
<organism evidence="2 3">
    <name type="scientific">Portunus trituberculatus</name>
    <name type="common">Swimming crab</name>
    <name type="synonym">Neptunus trituberculatus</name>
    <dbReference type="NCBI Taxonomy" id="210409"/>
    <lineage>
        <taxon>Eukaryota</taxon>
        <taxon>Metazoa</taxon>
        <taxon>Ecdysozoa</taxon>
        <taxon>Arthropoda</taxon>
        <taxon>Crustacea</taxon>
        <taxon>Multicrustacea</taxon>
        <taxon>Malacostraca</taxon>
        <taxon>Eumalacostraca</taxon>
        <taxon>Eucarida</taxon>
        <taxon>Decapoda</taxon>
        <taxon>Pleocyemata</taxon>
        <taxon>Brachyura</taxon>
        <taxon>Eubrachyura</taxon>
        <taxon>Portunoidea</taxon>
        <taxon>Portunidae</taxon>
        <taxon>Portuninae</taxon>
        <taxon>Portunus</taxon>
    </lineage>
</organism>